<dbReference type="AlphaFoldDB" id="A0AA37RZQ4"/>
<proteinExistence type="predicted"/>
<feature type="transmembrane region" description="Helical" evidence="1">
    <location>
        <begin position="97"/>
        <end position="116"/>
    </location>
</feature>
<gene>
    <name evidence="2" type="ORF">GCM10007895_32260</name>
</gene>
<feature type="transmembrane region" description="Helical" evidence="1">
    <location>
        <begin position="36"/>
        <end position="54"/>
    </location>
</feature>
<evidence type="ECO:0000256" key="1">
    <source>
        <dbReference type="SAM" id="Phobius"/>
    </source>
</evidence>
<keyword evidence="1" id="KW-0812">Transmembrane</keyword>
<keyword evidence="1" id="KW-1133">Transmembrane helix</keyword>
<reference evidence="2" key="1">
    <citation type="journal article" date="2014" name="Int. J. Syst. Evol. Microbiol.">
        <title>Complete genome sequence of Corynebacterium casei LMG S-19264T (=DSM 44701T), isolated from a smear-ripened cheese.</title>
        <authorList>
            <consortium name="US DOE Joint Genome Institute (JGI-PGF)"/>
            <person name="Walter F."/>
            <person name="Albersmeier A."/>
            <person name="Kalinowski J."/>
            <person name="Ruckert C."/>
        </authorList>
    </citation>
    <scope>NUCLEOTIDE SEQUENCE</scope>
    <source>
        <strain evidence="2">NBRC 101628</strain>
    </source>
</reference>
<comment type="caution">
    <text evidence="2">The sequence shown here is derived from an EMBL/GenBank/DDBJ whole genome shotgun (WGS) entry which is preliminary data.</text>
</comment>
<dbReference type="Proteomes" id="UP001161422">
    <property type="component" value="Unassembled WGS sequence"/>
</dbReference>
<evidence type="ECO:0000313" key="3">
    <source>
        <dbReference type="Proteomes" id="UP001161422"/>
    </source>
</evidence>
<sequence length="125" mass="13642">MLTSVEKGKGMTAHIFVRVLALTALGFTLYHFHTGGIATLFLVAPYLIVFKLANHQAYAKSYVLKCRVIGAILVCSLGFSMNALTPQDPQGPIVYSYLLLMQYCLLGASEAVVASFRFDKSESSD</sequence>
<evidence type="ECO:0000313" key="2">
    <source>
        <dbReference type="EMBL" id="GLP97919.1"/>
    </source>
</evidence>
<feature type="transmembrane region" description="Helical" evidence="1">
    <location>
        <begin position="66"/>
        <end position="85"/>
    </location>
</feature>
<dbReference type="EMBL" id="BSNC01000012">
    <property type="protein sequence ID" value="GLP97919.1"/>
    <property type="molecule type" value="Genomic_DNA"/>
</dbReference>
<protein>
    <submittedName>
        <fullName evidence="2">Uncharacterized protein</fullName>
    </submittedName>
</protein>
<keyword evidence="1" id="KW-0472">Membrane</keyword>
<name>A0AA37RZQ4_9GAMM</name>
<reference evidence="2" key="2">
    <citation type="submission" date="2023-01" db="EMBL/GenBank/DDBJ databases">
        <title>Draft genome sequence of Paraferrimonas sedimenticola strain NBRC 101628.</title>
        <authorList>
            <person name="Sun Q."/>
            <person name="Mori K."/>
        </authorList>
    </citation>
    <scope>NUCLEOTIDE SEQUENCE</scope>
    <source>
        <strain evidence="2">NBRC 101628</strain>
    </source>
</reference>
<accession>A0AA37RZQ4</accession>
<keyword evidence="3" id="KW-1185">Reference proteome</keyword>
<organism evidence="2 3">
    <name type="scientific">Paraferrimonas sedimenticola</name>
    <dbReference type="NCBI Taxonomy" id="375674"/>
    <lineage>
        <taxon>Bacteria</taxon>
        <taxon>Pseudomonadati</taxon>
        <taxon>Pseudomonadota</taxon>
        <taxon>Gammaproteobacteria</taxon>
        <taxon>Alteromonadales</taxon>
        <taxon>Ferrimonadaceae</taxon>
        <taxon>Paraferrimonas</taxon>
    </lineage>
</organism>